<dbReference type="InterPro" id="IPR019734">
    <property type="entry name" value="TPR_rpt"/>
</dbReference>
<reference evidence="3 4" key="1">
    <citation type="submission" date="2018-05" db="EMBL/GenBank/DDBJ databases">
        <title>Genomic Encyclopedia of Type Strains, Phase IV (KMG-IV): sequencing the most valuable type-strain genomes for metagenomic binning, comparative biology and taxonomic classification.</title>
        <authorList>
            <person name="Goeker M."/>
        </authorList>
    </citation>
    <scope>NUCLEOTIDE SEQUENCE [LARGE SCALE GENOMIC DNA]</scope>
    <source>
        <strain evidence="3 4">JC118</strain>
    </source>
</reference>
<organism evidence="3 4">
    <name type="scientific">Dielma fastidiosa</name>
    <dbReference type="NCBI Taxonomy" id="1034346"/>
    <lineage>
        <taxon>Bacteria</taxon>
        <taxon>Bacillati</taxon>
        <taxon>Bacillota</taxon>
        <taxon>Erysipelotrichia</taxon>
        <taxon>Erysipelotrichales</taxon>
        <taxon>Erysipelotrichaceae</taxon>
        <taxon>Dielma</taxon>
    </lineage>
</organism>
<evidence type="ECO:0000256" key="2">
    <source>
        <dbReference type="PROSITE-ProRule" id="PRU00339"/>
    </source>
</evidence>
<dbReference type="Pfam" id="PF00515">
    <property type="entry name" value="TPR_1"/>
    <property type="match status" value="1"/>
</dbReference>
<dbReference type="SMART" id="SM00028">
    <property type="entry name" value="TPR"/>
    <property type="match status" value="3"/>
</dbReference>
<evidence type="ECO:0000256" key="1">
    <source>
        <dbReference type="ARBA" id="ARBA00022748"/>
    </source>
</evidence>
<comment type="caution">
    <text evidence="3">The sequence shown here is derived from an EMBL/GenBank/DDBJ whole genome shotgun (WGS) entry which is preliminary data.</text>
</comment>
<dbReference type="EMBL" id="QJKH01000002">
    <property type="protein sequence ID" value="PXX80934.1"/>
    <property type="molecule type" value="Genomic_DNA"/>
</dbReference>
<dbReference type="RefSeq" id="WP_022938797.1">
    <property type="nucleotide sequence ID" value="NZ_CABKRQ010000006.1"/>
</dbReference>
<feature type="repeat" description="TPR" evidence="2">
    <location>
        <begin position="38"/>
        <end position="71"/>
    </location>
</feature>
<dbReference type="OrthoDB" id="9816462at2"/>
<keyword evidence="4" id="KW-1185">Reference proteome</keyword>
<dbReference type="GO" id="GO:0017004">
    <property type="term" value="P:cytochrome complex assembly"/>
    <property type="evidence" value="ECO:0007669"/>
    <property type="project" value="UniProtKB-KW"/>
</dbReference>
<sequence>MGTIIKEYEVASRKRSDLELNEAAAALKQQVQTEPYNDELWMKLGLAYADQKLYRDACDAYSMAIAINPFCGIYHRHRAHRYLSCWRFEDACADFVTASRLIPENWDVWYHLGLSYFLLNDYEKAAEAYQQCYDLSYDDGSLIAVTDWYWITLNRLGRKEEAAVLLDRIHDDMDYGDNYAYFQRLRMYQGKLQPDELMPADLTTATSLNVITMGFGLANYYRELDNQDKYKEVLHLVLEKGKDDMYMAFAYLASMVDADALGISY</sequence>
<name>A0A318KST6_9FIRM</name>
<dbReference type="SUPFAM" id="SSF48452">
    <property type="entry name" value="TPR-like"/>
    <property type="match status" value="1"/>
</dbReference>
<proteinExistence type="predicted"/>
<feature type="repeat" description="TPR" evidence="2">
    <location>
        <begin position="106"/>
        <end position="139"/>
    </location>
</feature>
<keyword evidence="2" id="KW-0802">TPR repeat</keyword>
<dbReference type="InterPro" id="IPR011990">
    <property type="entry name" value="TPR-like_helical_dom_sf"/>
</dbReference>
<accession>A0A318KST6</accession>
<dbReference type="PANTHER" id="PTHR47870:SF1">
    <property type="entry name" value="CYTOCHROME C-TYPE BIOGENESIS PROTEIN CCMH"/>
    <property type="match status" value="1"/>
</dbReference>
<dbReference type="InterPro" id="IPR051263">
    <property type="entry name" value="C-type_cytochrome_biogenesis"/>
</dbReference>
<dbReference type="PROSITE" id="PS50005">
    <property type="entry name" value="TPR"/>
    <property type="match status" value="2"/>
</dbReference>
<evidence type="ECO:0000313" key="4">
    <source>
        <dbReference type="Proteomes" id="UP000247612"/>
    </source>
</evidence>
<dbReference type="STRING" id="1034346.GCA_000313565_02510"/>
<keyword evidence="1" id="KW-0201">Cytochrome c-type biogenesis</keyword>
<dbReference type="Gene3D" id="1.25.40.10">
    <property type="entry name" value="Tetratricopeptide repeat domain"/>
    <property type="match status" value="1"/>
</dbReference>
<evidence type="ECO:0000313" key="3">
    <source>
        <dbReference type="EMBL" id="PXX80934.1"/>
    </source>
</evidence>
<dbReference type="Pfam" id="PF13432">
    <property type="entry name" value="TPR_16"/>
    <property type="match status" value="1"/>
</dbReference>
<dbReference type="AlphaFoldDB" id="A0A318KST6"/>
<gene>
    <name evidence="3" type="ORF">DES51_10252</name>
</gene>
<protein>
    <submittedName>
        <fullName evidence="3">Tetratricopeptide repeat protein</fullName>
    </submittedName>
</protein>
<dbReference type="PANTHER" id="PTHR47870">
    <property type="entry name" value="CYTOCHROME C-TYPE BIOGENESIS PROTEIN CCMH"/>
    <property type="match status" value="1"/>
</dbReference>
<dbReference type="Proteomes" id="UP000247612">
    <property type="component" value="Unassembled WGS sequence"/>
</dbReference>